<dbReference type="Proteomes" id="UP000029462">
    <property type="component" value="Unassembled WGS sequence"/>
</dbReference>
<dbReference type="OrthoDB" id="637859at2"/>
<proteinExistence type="predicted"/>
<evidence type="ECO:0000256" key="1">
    <source>
        <dbReference type="ARBA" id="ARBA00004328"/>
    </source>
</evidence>
<dbReference type="Pfam" id="PF05065">
    <property type="entry name" value="Phage_capsid"/>
    <property type="match status" value="1"/>
</dbReference>
<evidence type="ECO:0000259" key="3">
    <source>
        <dbReference type="Pfam" id="PF05065"/>
    </source>
</evidence>
<dbReference type="RefSeq" id="WP_042391491.1">
    <property type="nucleotide sequence ID" value="NZ_BBMZ01000011.1"/>
</dbReference>
<organism evidence="4 5">
    <name type="scientific">Pseudescherichia vulneris NBRC 102420</name>
    <dbReference type="NCBI Taxonomy" id="1115515"/>
    <lineage>
        <taxon>Bacteria</taxon>
        <taxon>Pseudomonadati</taxon>
        <taxon>Pseudomonadota</taxon>
        <taxon>Gammaproteobacteria</taxon>
        <taxon>Enterobacterales</taxon>
        <taxon>Enterobacteriaceae</taxon>
        <taxon>Pseudescherichia</taxon>
    </lineage>
</organism>
<feature type="coiled-coil region" evidence="2">
    <location>
        <begin position="4"/>
        <end position="63"/>
    </location>
</feature>
<dbReference type="InterPro" id="IPR024455">
    <property type="entry name" value="Phage_capsid"/>
</dbReference>
<dbReference type="NCBIfam" id="TIGR01554">
    <property type="entry name" value="major_cap_HK97"/>
    <property type="match status" value="1"/>
</dbReference>
<accession>A0A090V2Y1</accession>
<keyword evidence="5" id="KW-1185">Reference proteome</keyword>
<feature type="domain" description="Phage capsid-like C-terminal" evidence="3">
    <location>
        <begin position="113"/>
        <end position="380"/>
    </location>
</feature>
<dbReference type="eggNOG" id="COG4653">
    <property type="taxonomic scope" value="Bacteria"/>
</dbReference>
<protein>
    <submittedName>
        <fullName evidence="4">Putative major capsid protein</fullName>
    </submittedName>
</protein>
<evidence type="ECO:0000313" key="4">
    <source>
        <dbReference type="EMBL" id="GAL58448.1"/>
    </source>
</evidence>
<dbReference type="STRING" id="1115515.EV102420_11_00180"/>
<dbReference type="SUPFAM" id="SSF56563">
    <property type="entry name" value="Major capsid protein gp5"/>
    <property type="match status" value="1"/>
</dbReference>
<dbReference type="Gene3D" id="3.30.2320.10">
    <property type="entry name" value="hypothetical protein PF0899 domain"/>
    <property type="match status" value="1"/>
</dbReference>
<dbReference type="InterPro" id="IPR054612">
    <property type="entry name" value="Phage_capsid-like_C"/>
</dbReference>
<reference evidence="4 5" key="1">
    <citation type="submission" date="2014-09" db="EMBL/GenBank/DDBJ databases">
        <title>Whole genome shotgun sequence of Escherichia vulneris NBRC 102420.</title>
        <authorList>
            <person name="Yoshida Y."/>
            <person name="Hosoyama A."/>
            <person name="Tsuchikane K."/>
            <person name="Ohji S."/>
            <person name="Ichikawa N."/>
            <person name="Kimura A."/>
            <person name="Yamazoe A."/>
            <person name="Ezaki T."/>
            <person name="Fujita N."/>
        </authorList>
    </citation>
    <scope>NUCLEOTIDE SEQUENCE [LARGE SCALE GENOMIC DNA]</scope>
    <source>
        <strain evidence="4 5">NBRC 102420</strain>
    </source>
</reference>
<evidence type="ECO:0000256" key="2">
    <source>
        <dbReference type="SAM" id="Coils"/>
    </source>
</evidence>
<sequence>MSELSVLEKAIENSQKEVKELIEEQRKSINQNGEINKQLQTDLAKAQDELKSTGNRLFDLEQKLAGNSPEQTAKKSFAERVSEDLMKGWDGSRTKAKVTSFDKVIGSGANSAGALVLPQQQPGILMPGLRRLTVRDLLAQGRITSNALEYVRENVFTNAAAPVAEGTLKPESNITFTKETANVKTIAHWIQASRQIMDDAPALESYINSRMMYGLALVEENQMLNGDGTGDNLQGLNVVANDYETALNATGDTGADVLAHAIYQVSLSEFEADGIILNPADWHRIALLKDANGNYILGGPQAFASKVLWGLPVVSTTAQTAGKFTVGAFGLASQVWDRMDATIEISNQDRDNFVKNMLTILCEERLALAHYRPAAIVTGDITVGTGA</sequence>
<keyword evidence="2" id="KW-0175">Coiled coil</keyword>
<comment type="subcellular location">
    <subcellularLocation>
        <location evidence="1">Virion</location>
    </subcellularLocation>
</comment>
<evidence type="ECO:0000313" key="5">
    <source>
        <dbReference type="Proteomes" id="UP000029462"/>
    </source>
</evidence>
<comment type="caution">
    <text evidence="4">The sequence shown here is derived from an EMBL/GenBank/DDBJ whole genome shotgun (WGS) entry which is preliminary data.</text>
</comment>
<gene>
    <name evidence="4" type="ORF">EV102420_11_00180</name>
</gene>
<dbReference type="AlphaFoldDB" id="A0A090V2Y1"/>
<name>A0A090V2Y1_PSEVU</name>
<dbReference type="Gene3D" id="3.30.2400.10">
    <property type="entry name" value="Major capsid protein gp5"/>
    <property type="match status" value="1"/>
</dbReference>
<dbReference type="EMBL" id="BBMZ01000011">
    <property type="protein sequence ID" value="GAL58448.1"/>
    <property type="molecule type" value="Genomic_DNA"/>
</dbReference>